<dbReference type="PANTHER" id="PTHR46630:SF1">
    <property type="entry name" value="TETRATRICOPEPTIDE REPEAT PROTEIN 29"/>
    <property type="match status" value="1"/>
</dbReference>
<dbReference type="PANTHER" id="PTHR46630">
    <property type="entry name" value="TETRATRICOPEPTIDE REPEAT PROTEIN 29"/>
    <property type="match status" value="1"/>
</dbReference>
<evidence type="ECO:0000256" key="6">
    <source>
        <dbReference type="PROSITE-ProRule" id="PRU00339"/>
    </source>
</evidence>
<feature type="coiled-coil region" evidence="7">
    <location>
        <begin position="446"/>
        <end position="473"/>
    </location>
</feature>
<dbReference type="InterPro" id="IPR016032">
    <property type="entry name" value="Sig_transdc_resp-reg_C-effctor"/>
</dbReference>
<keyword evidence="9" id="KW-0732">Signal</keyword>
<dbReference type="InterPro" id="IPR051476">
    <property type="entry name" value="Bac_ResReg_Asp_Phosphatase"/>
</dbReference>
<dbReference type="SUPFAM" id="SSF46894">
    <property type="entry name" value="C-terminal effector domain of the bipartite response regulators"/>
    <property type="match status" value="1"/>
</dbReference>
<keyword evidence="7" id="KW-0175">Coiled coil</keyword>
<comment type="caution">
    <text evidence="10">The sequence shown here is derived from an EMBL/GenBank/DDBJ whole genome shotgun (WGS) entry which is preliminary data.</text>
</comment>
<dbReference type="SMART" id="SM00028">
    <property type="entry name" value="TPR"/>
    <property type="match status" value="4"/>
</dbReference>
<dbReference type="InterPro" id="IPR011990">
    <property type="entry name" value="TPR-like_helical_dom_sf"/>
</dbReference>
<evidence type="ECO:0000256" key="1">
    <source>
        <dbReference type="ARBA" id="ARBA00004496"/>
    </source>
</evidence>
<keyword evidence="2" id="KW-0963">Cytoplasm</keyword>
<sequence length="578" mass="68011">MVKFLSFLILIFFNAFFCAQIFFTSNHSSSDKKVIDEIAHQYPDFKNKTTKDFTDFIDEYTRKNSLENPKVKEIVINVFSALKIAEKRDQLNFTSNRLFEKAIADSRAEKRIDLEIWASLHYAFYFYTYRKYEKSFPLFMFCIENLDKTEDEDVIQISETYKKIAYFLTTTDEFSKAEEYLKKAKKYAEPNSSELASILNTLGHCSAKTNKLSEAKNYFEQTLKIARKSGDEVRYAKALGSLAEIELKKKNYDKAISLVEKDIEISEKNKNNQNTMYALTVLSKIYFEKGDVNNAEKYLEKAKNYSQSKSYFRSAEYGINEMILKIAEIKGDDKTELQARRRLEKLKDSLKDYDGKETVLKVGWESQKNQLQLKIQMEQAKQEKESYMKMAAIVVCFLLVLIIISIIRTYRHKMKSKKSEYEAKVLNLLIDKIKSENKLNTTHKTIHSYQVYLAEKNKQIEVLEKEMEKVKNSSFSELEEKSGELQKLLESHLMTDENWKNFRNAFIQRYPSQYKELTDQYPDLTDSNMRIIILTKLNMNNTEISRLLGVTLDAVKKAKHRLRKKYENDYKNLFEQIL</sequence>
<organism evidence="10 11">
    <name type="scientific">Chryseobacterium formosus</name>
    <dbReference type="NCBI Taxonomy" id="1537363"/>
    <lineage>
        <taxon>Bacteria</taxon>
        <taxon>Pseudomonadati</taxon>
        <taxon>Bacteroidota</taxon>
        <taxon>Flavobacteriia</taxon>
        <taxon>Flavobacteriales</taxon>
        <taxon>Weeksellaceae</taxon>
        <taxon>Chryseobacterium group</taxon>
        <taxon>Chryseobacterium</taxon>
    </lineage>
</organism>
<dbReference type="Pfam" id="PF13181">
    <property type="entry name" value="TPR_8"/>
    <property type="match status" value="1"/>
</dbReference>
<evidence type="ECO:0000256" key="2">
    <source>
        <dbReference type="ARBA" id="ARBA00022490"/>
    </source>
</evidence>
<evidence type="ECO:0000313" key="10">
    <source>
        <dbReference type="EMBL" id="MCX8525217.1"/>
    </source>
</evidence>
<evidence type="ECO:0000256" key="3">
    <source>
        <dbReference type="ARBA" id="ARBA00022737"/>
    </source>
</evidence>
<dbReference type="Proteomes" id="UP001073122">
    <property type="component" value="Unassembled WGS sequence"/>
</dbReference>
<feature type="signal peptide" evidence="9">
    <location>
        <begin position="1"/>
        <end position="19"/>
    </location>
</feature>
<dbReference type="Gene3D" id="1.25.40.10">
    <property type="entry name" value="Tetratricopeptide repeat domain"/>
    <property type="match status" value="1"/>
</dbReference>
<keyword evidence="11" id="KW-1185">Reference proteome</keyword>
<protein>
    <submittedName>
        <fullName evidence="10">Tetratricopeptide repeat protein</fullName>
    </submittedName>
</protein>
<name>A0ABT3XU93_9FLAO</name>
<feature type="repeat" description="TPR" evidence="6">
    <location>
        <begin position="236"/>
        <end position="269"/>
    </location>
</feature>
<accession>A0ABT3XU93</accession>
<dbReference type="Pfam" id="PF13424">
    <property type="entry name" value="TPR_12"/>
    <property type="match status" value="1"/>
</dbReference>
<keyword evidence="3" id="KW-0677">Repeat</keyword>
<feature type="chain" id="PRO_5046429279" evidence="9">
    <location>
        <begin position="20"/>
        <end position="578"/>
    </location>
</feature>
<proteinExistence type="inferred from homology"/>
<feature type="transmembrane region" description="Helical" evidence="8">
    <location>
        <begin position="387"/>
        <end position="407"/>
    </location>
</feature>
<keyword evidence="8" id="KW-0472">Membrane</keyword>
<comment type="subcellular location">
    <subcellularLocation>
        <location evidence="1">Cytoplasm</location>
    </subcellularLocation>
</comment>
<evidence type="ECO:0000313" key="11">
    <source>
        <dbReference type="Proteomes" id="UP001073122"/>
    </source>
</evidence>
<dbReference type="SUPFAM" id="SSF48452">
    <property type="entry name" value="TPR-like"/>
    <property type="match status" value="1"/>
</dbReference>
<evidence type="ECO:0000256" key="4">
    <source>
        <dbReference type="ARBA" id="ARBA00022803"/>
    </source>
</evidence>
<evidence type="ECO:0000256" key="7">
    <source>
        <dbReference type="SAM" id="Coils"/>
    </source>
</evidence>
<evidence type="ECO:0000256" key="8">
    <source>
        <dbReference type="SAM" id="Phobius"/>
    </source>
</evidence>
<evidence type="ECO:0000256" key="9">
    <source>
        <dbReference type="SAM" id="SignalP"/>
    </source>
</evidence>
<keyword evidence="8" id="KW-1133">Transmembrane helix</keyword>
<dbReference type="InterPro" id="IPR019734">
    <property type="entry name" value="TPR_rpt"/>
</dbReference>
<dbReference type="EMBL" id="JAOVZW010000018">
    <property type="protein sequence ID" value="MCX8525217.1"/>
    <property type="molecule type" value="Genomic_DNA"/>
</dbReference>
<reference evidence="10" key="1">
    <citation type="submission" date="2022-10" db="EMBL/GenBank/DDBJ databases">
        <title>Chryseobacterium sp. nov., a novel bacterial species.</title>
        <authorList>
            <person name="Cao Y."/>
        </authorList>
    </citation>
    <scope>NUCLEOTIDE SEQUENCE</scope>
    <source>
        <strain evidence="10">CCTCC AB2015118</strain>
    </source>
</reference>
<dbReference type="RefSeq" id="WP_267266482.1">
    <property type="nucleotide sequence ID" value="NZ_JAOVZW010000018.1"/>
</dbReference>
<feature type="repeat" description="TPR" evidence="6">
    <location>
        <begin position="196"/>
        <end position="229"/>
    </location>
</feature>
<gene>
    <name evidence="10" type="ORF">OF897_14950</name>
</gene>
<comment type="similarity">
    <text evidence="5">Belongs to the Rap family.</text>
</comment>
<keyword evidence="4 6" id="KW-0802">TPR repeat</keyword>
<keyword evidence="8" id="KW-0812">Transmembrane</keyword>
<evidence type="ECO:0000256" key="5">
    <source>
        <dbReference type="ARBA" id="ARBA00038253"/>
    </source>
</evidence>
<dbReference type="PROSITE" id="PS50005">
    <property type="entry name" value="TPR"/>
    <property type="match status" value="2"/>
</dbReference>